<organism evidence="4 5">
    <name type="scientific">Acrobeloides nanus</name>
    <dbReference type="NCBI Taxonomy" id="290746"/>
    <lineage>
        <taxon>Eukaryota</taxon>
        <taxon>Metazoa</taxon>
        <taxon>Ecdysozoa</taxon>
        <taxon>Nematoda</taxon>
        <taxon>Chromadorea</taxon>
        <taxon>Rhabditida</taxon>
        <taxon>Tylenchina</taxon>
        <taxon>Cephalobomorpha</taxon>
        <taxon>Cephaloboidea</taxon>
        <taxon>Cephalobidae</taxon>
        <taxon>Acrobeloides</taxon>
    </lineage>
</organism>
<dbReference type="InterPro" id="IPR036291">
    <property type="entry name" value="NAD(P)-bd_dom_sf"/>
</dbReference>
<keyword evidence="2" id="KW-0521">NADP</keyword>
<evidence type="ECO:0000256" key="1">
    <source>
        <dbReference type="ARBA" id="ARBA00006484"/>
    </source>
</evidence>
<dbReference type="Gene3D" id="3.40.50.720">
    <property type="entry name" value="NAD(P)-binding Rossmann-like Domain"/>
    <property type="match status" value="1"/>
</dbReference>
<dbReference type="Pfam" id="PF00106">
    <property type="entry name" value="adh_short"/>
    <property type="match status" value="1"/>
</dbReference>
<dbReference type="PANTHER" id="PTHR24320">
    <property type="entry name" value="RETINOL DEHYDROGENASE"/>
    <property type="match status" value="1"/>
</dbReference>
<dbReference type="AlphaFoldDB" id="A0A914EJY8"/>
<proteinExistence type="inferred from homology"/>
<dbReference type="SUPFAM" id="SSF51735">
    <property type="entry name" value="NAD(P)-binding Rossmann-fold domains"/>
    <property type="match status" value="1"/>
</dbReference>
<dbReference type="InterPro" id="IPR002347">
    <property type="entry name" value="SDR_fam"/>
</dbReference>
<evidence type="ECO:0000256" key="3">
    <source>
        <dbReference type="ARBA" id="ARBA00023002"/>
    </source>
</evidence>
<dbReference type="Proteomes" id="UP000887540">
    <property type="component" value="Unplaced"/>
</dbReference>
<dbReference type="PANTHER" id="PTHR24320:SF282">
    <property type="entry name" value="WW DOMAIN-CONTAINING OXIDOREDUCTASE"/>
    <property type="match status" value="1"/>
</dbReference>
<reference evidence="5" key="1">
    <citation type="submission" date="2022-11" db="UniProtKB">
        <authorList>
            <consortium name="WormBaseParasite"/>
        </authorList>
    </citation>
    <scope>IDENTIFICATION</scope>
</reference>
<sequence>MANRNLELSEQIRNEIYEETQHRKIDIIQMNLSSLESIRKAVKEFLSKNWPLNALILNAGIFAPADKATADGFEMTFGTNHLGHFYLTYLLLDKLRESAPSRVVLVSSRFHNYTEISPSMPIEEKLSCLVQPPDTTASTYKTYAYSKLCNVLFAFKLHELENKNGINTYVLHPGSMIGTRIWRNWGLFGTIANFLLKPFVKSLQQGAATTVYCAASPHVENESSQYYEDCWTSEKSLCVDLAHDKVLQNALWEKSIEFVTNFENKCQH</sequence>
<evidence type="ECO:0000313" key="4">
    <source>
        <dbReference type="Proteomes" id="UP000887540"/>
    </source>
</evidence>
<comment type="similarity">
    <text evidence="1">Belongs to the short-chain dehydrogenases/reductases (SDR) family.</text>
</comment>
<evidence type="ECO:0000256" key="2">
    <source>
        <dbReference type="ARBA" id="ARBA00022857"/>
    </source>
</evidence>
<protein>
    <submittedName>
        <fullName evidence="5">Uncharacterized protein</fullName>
    </submittedName>
</protein>
<keyword evidence="3" id="KW-0560">Oxidoreductase</keyword>
<evidence type="ECO:0000313" key="5">
    <source>
        <dbReference type="WBParaSite" id="ACRNAN_scaffold8889.g32875.t1"/>
    </source>
</evidence>
<name>A0A914EJY8_9BILA</name>
<dbReference type="GO" id="GO:0016491">
    <property type="term" value="F:oxidoreductase activity"/>
    <property type="evidence" value="ECO:0007669"/>
    <property type="project" value="UniProtKB-KW"/>
</dbReference>
<accession>A0A914EJY8</accession>
<keyword evidence="4" id="KW-1185">Reference proteome</keyword>
<dbReference type="WBParaSite" id="ACRNAN_scaffold8889.g32875.t1">
    <property type="protein sequence ID" value="ACRNAN_scaffold8889.g32875.t1"/>
    <property type="gene ID" value="ACRNAN_scaffold8889.g32875"/>
</dbReference>